<evidence type="ECO:0000313" key="2">
    <source>
        <dbReference type="EMBL" id="PPA71608.1"/>
    </source>
</evidence>
<evidence type="ECO:0008006" key="4">
    <source>
        <dbReference type="Google" id="ProtNLM"/>
    </source>
</evidence>
<protein>
    <recommendedName>
        <fullName evidence="4">Multidrug resistance efflux transporter family protein</fullName>
    </recommendedName>
</protein>
<proteinExistence type="predicted"/>
<feature type="transmembrane region" description="Helical" evidence="1">
    <location>
        <begin position="132"/>
        <end position="152"/>
    </location>
</feature>
<name>A0A2S5GF88_9BACL</name>
<organism evidence="2 3">
    <name type="scientific">Jeotgalibacillus proteolyticus</name>
    <dbReference type="NCBI Taxonomy" id="2082395"/>
    <lineage>
        <taxon>Bacteria</taxon>
        <taxon>Bacillati</taxon>
        <taxon>Bacillota</taxon>
        <taxon>Bacilli</taxon>
        <taxon>Bacillales</taxon>
        <taxon>Caryophanaceae</taxon>
        <taxon>Jeotgalibacillus</taxon>
    </lineage>
</organism>
<dbReference type="AlphaFoldDB" id="A0A2S5GF88"/>
<evidence type="ECO:0000313" key="3">
    <source>
        <dbReference type="Proteomes" id="UP000239047"/>
    </source>
</evidence>
<dbReference type="RefSeq" id="WP_104057097.1">
    <property type="nucleotide sequence ID" value="NZ_PREZ01000002.1"/>
</dbReference>
<feature type="transmembrane region" description="Helical" evidence="1">
    <location>
        <begin position="158"/>
        <end position="177"/>
    </location>
</feature>
<comment type="caution">
    <text evidence="2">The sequence shown here is derived from an EMBL/GenBank/DDBJ whole genome shotgun (WGS) entry which is preliminary data.</text>
</comment>
<dbReference type="InterPro" id="IPR032713">
    <property type="entry name" value="EmrE"/>
</dbReference>
<keyword evidence="1" id="KW-0812">Transmembrane</keyword>
<feature type="transmembrane region" description="Helical" evidence="1">
    <location>
        <begin position="37"/>
        <end position="56"/>
    </location>
</feature>
<gene>
    <name evidence="2" type="ORF">C4B60_06000</name>
</gene>
<dbReference type="OrthoDB" id="3457556at2"/>
<dbReference type="Pfam" id="PF13536">
    <property type="entry name" value="EmrE"/>
    <property type="match status" value="1"/>
</dbReference>
<evidence type="ECO:0000256" key="1">
    <source>
        <dbReference type="SAM" id="Phobius"/>
    </source>
</evidence>
<dbReference type="Proteomes" id="UP000239047">
    <property type="component" value="Unassembled WGS sequence"/>
</dbReference>
<accession>A0A2S5GF88</accession>
<feature type="transmembrane region" description="Helical" evidence="1">
    <location>
        <begin position="101"/>
        <end position="120"/>
    </location>
</feature>
<keyword evidence="1" id="KW-0472">Membrane</keyword>
<reference evidence="2 3" key="1">
    <citation type="submission" date="2018-02" db="EMBL/GenBank/DDBJ databases">
        <title>Jeotgalibacillus proteolyticum sp. nov. a protease producing bacterium isolated from ocean sediments of Laizhou Bay.</title>
        <authorList>
            <person name="Li Y."/>
        </authorList>
    </citation>
    <scope>NUCLEOTIDE SEQUENCE [LARGE SCALE GENOMIC DNA]</scope>
    <source>
        <strain evidence="2 3">22-7</strain>
    </source>
</reference>
<keyword evidence="1" id="KW-1133">Transmembrane helix</keyword>
<feature type="transmembrane region" description="Helical" evidence="1">
    <location>
        <begin position="68"/>
        <end position="89"/>
    </location>
</feature>
<feature type="transmembrane region" description="Helical" evidence="1">
    <location>
        <begin position="288"/>
        <end position="307"/>
    </location>
</feature>
<sequence length="331" mass="36180">MKELSLGILSSMFFAVTFILNRSMELAGGSWMWSSSLRFLFMVPFLLLIVLLRKNLKQVFIELKRKPVPWLCWSFTGFVLFYAPITYAATYGPGWLVAGTWQFTIVAGLLLAPLFTTLVQTPAGPVRQRHKIQVRALLISFIILIGVLFIQQQNAGELSLLEMAVGILPVLIAAFAYPLGNRKMMELCDGRLDAFQRILGMTIASLPFWLIISGAAYYQTGAPSAGQVSQTFIVAISSGIIATTLFFIATNRVRNHQGKLAAVEATQSTQILFVVAGEAMLIGSTLPTGIAAMGILFIIAGNILHTLNMKKMNAVPLPIPEEAAGAKRIAR</sequence>
<feature type="transmembrane region" description="Helical" evidence="1">
    <location>
        <begin position="230"/>
        <end position="249"/>
    </location>
</feature>
<dbReference type="EMBL" id="PREZ01000002">
    <property type="protein sequence ID" value="PPA71608.1"/>
    <property type="molecule type" value="Genomic_DNA"/>
</dbReference>
<keyword evidence="3" id="KW-1185">Reference proteome</keyword>
<feature type="transmembrane region" description="Helical" evidence="1">
    <location>
        <begin position="198"/>
        <end position="218"/>
    </location>
</feature>